<feature type="region of interest" description="Disordered" evidence="1">
    <location>
        <begin position="110"/>
        <end position="148"/>
    </location>
</feature>
<evidence type="ECO:0000313" key="2">
    <source>
        <dbReference type="EMBL" id="EXL66515.1"/>
    </source>
</evidence>
<feature type="compositionally biased region" description="Basic and acidic residues" evidence="1">
    <location>
        <begin position="81"/>
        <end position="90"/>
    </location>
</feature>
<sequence length="424" mass="45793">MVMGTALQRATAASQMMREHAQRVVQPSEGDFAPPNQATTLKMQEASRNHRNGSRDHSCTEMEKLYRGSRRLGSPALSKQDASEHQRRANSEVANFDDSISVHGRAASIEHAGDLKQMKDDCQREKEQAAQEPLAKRAQTASIPHPNELSPALAITAETAEPKLLPDDIPPRSATESPQRSMHARNGPVIGLSATPKAMRLIIEGNHDQSGSTPRPDVPSIPAGFSQQYSPGTSPQQSPEREEPVAESGLTLLPSTVYQPPARPPIPRSMSASIPDEPGQCPARLARKRSVGRIEKVAPSERRRSHDDPVPPPPTPAPPFLRSSGIMLCHFHCLLPLSDTPSDIKRRPLSLQAPALQLQLPTGATTEAKALKTTAVSQATFVKPLSDSGLPAAVERSVSDPPFRGSLQEHSYASTDEVPPTNTI</sequence>
<dbReference type="AlphaFoldDB" id="X0H3A2"/>
<gene>
    <name evidence="2" type="ORF">FOPG_17309</name>
</gene>
<feature type="region of interest" description="Disordered" evidence="1">
    <location>
        <begin position="24"/>
        <end position="96"/>
    </location>
</feature>
<reference evidence="2" key="1">
    <citation type="submission" date="2011-11" db="EMBL/GenBank/DDBJ databases">
        <title>The Genome Sequence of Fusarium oxysporum PHW808.</title>
        <authorList>
            <consortium name="The Broad Institute Genome Sequencing Platform"/>
            <person name="Ma L.-J."/>
            <person name="Gale L.R."/>
            <person name="Schwartz D.C."/>
            <person name="Zhou S."/>
            <person name="Corby-Kistler H."/>
            <person name="Young S.K."/>
            <person name="Zeng Q."/>
            <person name="Gargeya S."/>
            <person name="Fitzgerald M."/>
            <person name="Haas B."/>
            <person name="Abouelleil A."/>
            <person name="Alvarado L."/>
            <person name="Arachchi H.M."/>
            <person name="Berlin A."/>
            <person name="Brown A."/>
            <person name="Chapman S.B."/>
            <person name="Chen Z."/>
            <person name="Dunbar C."/>
            <person name="Freedman E."/>
            <person name="Gearin G."/>
            <person name="Goldberg J."/>
            <person name="Griggs A."/>
            <person name="Gujja S."/>
            <person name="Heiman D."/>
            <person name="Howarth C."/>
            <person name="Larson L."/>
            <person name="Lui A."/>
            <person name="MacDonald P.J.P."/>
            <person name="Montmayeur A."/>
            <person name="Murphy C."/>
            <person name="Neiman D."/>
            <person name="Pearson M."/>
            <person name="Priest M."/>
            <person name="Roberts A."/>
            <person name="Saif S."/>
            <person name="Shea T."/>
            <person name="Shenoy N."/>
            <person name="Sisk P."/>
            <person name="Stolte C."/>
            <person name="Sykes S."/>
            <person name="Wortman J."/>
            <person name="Nusbaum C."/>
            <person name="Birren B."/>
        </authorList>
    </citation>
    <scope>NUCLEOTIDE SEQUENCE [LARGE SCALE GENOMIC DNA]</scope>
    <source>
        <strain evidence="2">54008</strain>
    </source>
</reference>
<dbReference type="Proteomes" id="UP000030676">
    <property type="component" value="Unassembled WGS sequence"/>
</dbReference>
<feature type="compositionally biased region" description="Polar residues" evidence="1">
    <location>
        <begin position="408"/>
        <end position="424"/>
    </location>
</feature>
<feature type="region of interest" description="Disordered" evidence="1">
    <location>
        <begin position="162"/>
        <end position="190"/>
    </location>
</feature>
<feature type="compositionally biased region" description="Basic and acidic residues" evidence="1">
    <location>
        <begin position="292"/>
        <end position="309"/>
    </location>
</feature>
<name>X0H3A2_FUSOX</name>
<feature type="region of interest" description="Disordered" evidence="1">
    <location>
        <begin position="392"/>
        <end position="424"/>
    </location>
</feature>
<accession>X0H3A2</accession>
<organism evidence="2">
    <name type="scientific">Fusarium oxysporum f. sp. conglutinans race 2 54008</name>
    <dbReference type="NCBI Taxonomy" id="1089457"/>
    <lineage>
        <taxon>Eukaryota</taxon>
        <taxon>Fungi</taxon>
        <taxon>Dikarya</taxon>
        <taxon>Ascomycota</taxon>
        <taxon>Pezizomycotina</taxon>
        <taxon>Sordariomycetes</taxon>
        <taxon>Hypocreomycetidae</taxon>
        <taxon>Hypocreales</taxon>
        <taxon>Nectriaceae</taxon>
        <taxon>Fusarium</taxon>
        <taxon>Fusarium oxysporum species complex</taxon>
    </lineage>
</organism>
<feature type="compositionally biased region" description="Basic and acidic residues" evidence="1">
    <location>
        <begin position="45"/>
        <end position="66"/>
    </location>
</feature>
<protein>
    <submittedName>
        <fullName evidence="2">Uncharacterized protein</fullName>
    </submittedName>
</protein>
<feature type="compositionally biased region" description="Polar residues" evidence="1">
    <location>
        <begin position="225"/>
        <end position="238"/>
    </location>
</feature>
<reference evidence="2" key="2">
    <citation type="submission" date="2014-03" db="EMBL/GenBank/DDBJ databases">
        <title>The Genome Annotation of Fusarium oxysporum PHW808.</title>
        <authorList>
            <consortium name="The Broad Institute Genomics Platform"/>
            <person name="Ma L.-J."/>
            <person name="Corby-Kistler H."/>
            <person name="Broz K."/>
            <person name="Gale L.R."/>
            <person name="Jonkers W."/>
            <person name="O'Donnell K."/>
            <person name="Ploetz R."/>
            <person name="Steinberg C."/>
            <person name="Schwartz D.C."/>
            <person name="VanEtten H."/>
            <person name="Zhou S."/>
            <person name="Young S.K."/>
            <person name="Zeng Q."/>
            <person name="Gargeya S."/>
            <person name="Fitzgerald M."/>
            <person name="Abouelleil A."/>
            <person name="Alvarado L."/>
            <person name="Chapman S.B."/>
            <person name="Gainer-Dewar J."/>
            <person name="Goldberg J."/>
            <person name="Griggs A."/>
            <person name="Gujja S."/>
            <person name="Hansen M."/>
            <person name="Howarth C."/>
            <person name="Imamovic A."/>
            <person name="Ireland A."/>
            <person name="Larimer J."/>
            <person name="McCowan C."/>
            <person name="Murphy C."/>
            <person name="Pearson M."/>
            <person name="Poon T.W."/>
            <person name="Priest M."/>
            <person name="Roberts A."/>
            <person name="Saif S."/>
            <person name="Shea T."/>
            <person name="Sykes S."/>
            <person name="Wortman J."/>
            <person name="Nusbaum C."/>
            <person name="Birren B."/>
        </authorList>
    </citation>
    <scope>NUCLEOTIDE SEQUENCE</scope>
    <source>
        <strain evidence="2">54008</strain>
    </source>
</reference>
<proteinExistence type="predicted"/>
<feature type="compositionally biased region" description="Pro residues" evidence="1">
    <location>
        <begin position="310"/>
        <end position="319"/>
    </location>
</feature>
<evidence type="ECO:0000256" key="1">
    <source>
        <dbReference type="SAM" id="MobiDB-lite"/>
    </source>
</evidence>
<feature type="region of interest" description="Disordered" evidence="1">
    <location>
        <begin position="206"/>
        <end position="319"/>
    </location>
</feature>
<dbReference type="HOGENOM" id="CLU_647310_0_0_1"/>
<feature type="compositionally biased region" description="Basic and acidic residues" evidence="1">
    <location>
        <begin position="111"/>
        <end position="129"/>
    </location>
</feature>
<dbReference type="EMBL" id="KK033432">
    <property type="protein sequence ID" value="EXL66515.1"/>
    <property type="molecule type" value="Genomic_DNA"/>
</dbReference>